<evidence type="ECO:0000256" key="5">
    <source>
        <dbReference type="ARBA" id="ARBA00023239"/>
    </source>
</evidence>
<evidence type="ECO:0000313" key="8">
    <source>
        <dbReference type="Proteomes" id="UP000214596"/>
    </source>
</evidence>
<feature type="non-terminal residue" evidence="7">
    <location>
        <position position="115"/>
    </location>
</feature>
<keyword evidence="2" id="KW-0812">Transmembrane</keyword>
<dbReference type="Pfam" id="PF02618">
    <property type="entry name" value="YceG"/>
    <property type="match status" value="1"/>
</dbReference>
<protein>
    <submittedName>
        <fullName evidence="7">ABC transporter substrate-binding protein</fullName>
    </submittedName>
</protein>
<accession>A0A227J6Q4</accession>
<evidence type="ECO:0000313" key="7">
    <source>
        <dbReference type="EMBL" id="OXE30740.1"/>
    </source>
</evidence>
<keyword evidence="1" id="KW-1003">Cell membrane</keyword>
<dbReference type="Gene3D" id="3.30.160.60">
    <property type="entry name" value="Classic Zinc Finger"/>
    <property type="match status" value="1"/>
</dbReference>
<dbReference type="GO" id="GO:0071555">
    <property type="term" value="P:cell wall organization"/>
    <property type="evidence" value="ECO:0007669"/>
    <property type="project" value="UniProtKB-KW"/>
</dbReference>
<reference evidence="7 8" key="1">
    <citation type="journal article" date="2017" name="Appl. Environ. Microbiol.">
        <title>Parallel evolution of two clades of a major Atlantic endemic Vibrio parahaemolyticus pathogen lineage by independent acquisition of related pathogenicity islands.</title>
        <authorList>
            <person name="Xu F."/>
            <person name="Gonzalez-Escalona N."/>
            <person name="Drees K.P."/>
            <person name="Sebra R.P."/>
            <person name="Cooper V.S."/>
            <person name="Jones S.H."/>
            <person name="Whistler C.A."/>
        </authorList>
    </citation>
    <scope>NUCLEOTIDE SEQUENCE [LARGE SCALE GENOMIC DNA]</scope>
    <source>
        <strain evidence="7 8">MAVP-3</strain>
    </source>
</reference>
<dbReference type="InterPro" id="IPR003770">
    <property type="entry name" value="MLTG-like"/>
</dbReference>
<evidence type="ECO:0000256" key="6">
    <source>
        <dbReference type="ARBA" id="ARBA00023316"/>
    </source>
</evidence>
<name>A0A227J6Q4_VIBPH</name>
<gene>
    <name evidence="7" type="ORF">CA163_21755</name>
</gene>
<proteinExistence type="predicted"/>
<evidence type="ECO:0000256" key="2">
    <source>
        <dbReference type="ARBA" id="ARBA00022692"/>
    </source>
</evidence>
<dbReference type="Proteomes" id="UP000214596">
    <property type="component" value="Unassembled WGS sequence"/>
</dbReference>
<organism evidence="7 8">
    <name type="scientific">Vibrio parahaemolyticus</name>
    <dbReference type="NCBI Taxonomy" id="670"/>
    <lineage>
        <taxon>Bacteria</taxon>
        <taxon>Pseudomonadati</taxon>
        <taxon>Pseudomonadota</taxon>
        <taxon>Gammaproteobacteria</taxon>
        <taxon>Vibrionales</taxon>
        <taxon>Vibrionaceae</taxon>
        <taxon>Vibrio</taxon>
    </lineage>
</organism>
<evidence type="ECO:0000256" key="4">
    <source>
        <dbReference type="ARBA" id="ARBA00023136"/>
    </source>
</evidence>
<comment type="caution">
    <text evidence="7">The sequence shown here is derived from an EMBL/GenBank/DDBJ whole genome shotgun (WGS) entry which is preliminary data.</text>
</comment>
<keyword evidence="5" id="KW-0456">Lyase</keyword>
<dbReference type="PANTHER" id="PTHR30518:SF2">
    <property type="entry name" value="ENDOLYTIC MUREIN TRANSGLYCOSYLASE"/>
    <property type="match status" value="1"/>
</dbReference>
<dbReference type="GO" id="GO:0016829">
    <property type="term" value="F:lyase activity"/>
    <property type="evidence" value="ECO:0007669"/>
    <property type="project" value="UniProtKB-KW"/>
</dbReference>
<dbReference type="AlphaFoldDB" id="A0A227J6Q4"/>
<dbReference type="EMBL" id="NIXT01001914">
    <property type="protein sequence ID" value="OXE30740.1"/>
    <property type="molecule type" value="Genomic_DNA"/>
</dbReference>
<keyword evidence="3" id="KW-1133">Transmembrane helix</keyword>
<dbReference type="PANTHER" id="PTHR30518">
    <property type="entry name" value="ENDOLYTIC MUREIN TRANSGLYCOSYLASE"/>
    <property type="match status" value="1"/>
</dbReference>
<keyword evidence="6" id="KW-0961">Cell wall biogenesis/degradation</keyword>
<evidence type="ECO:0000256" key="3">
    <source>
        <dbReference type="ARBA" id="ARBA00022989"/>
    </source>
</evidence>
<keyword evidence="4" id="KW-0472">Membrane</keyword>
<sequence length="115" mass="13148">MIKKLLAFVVLIAVISAAGFFYVVSQTKQYVNSPILIEQPQLFTVENGTSFHRVMRDLVKENIVKASDYTRLMPHLYPELLQVRAGTYQLEPNVSLYEALELLNTGKEHQFAITF</sequence>
<evidence type="ECO:0000256" key="1">
    <source>
        <dbReference type="ARBA" id="ARBA00022475"/>
    </source>
</evidence>